<evidence type="ECO:0000313" key="3">
    <source>
        <dbReference type="Proteomes" id="UP000664859"/>
    </source>
</evidence>
<evidence type="ECO:0000313" key="2">
    <source>
        <dbReference type="EMBL" id="KAG5192806.1"/>
    </source>
</evidence>
<accession>A0A836CRC1</accession>
<organism evidence="2 3">
    <name type="scientific">Tribonema minus</name>
    <dbReference type="NCBI Taxonomy" id="303371"/>
    <lineage>
        <taxon>Eukaryota</taxon>
        <taxon>Sar</taxon>
        <taxon>Stramenopiles</taxon>
        <taxon>Ochrophyta</taxon>
        <taxon>PX clade</taxon>
        <taxon>Xanthophyceae</taxon>
        <taxon>Tribonematales</taxon>
        <taxon>Tribonemataceae</taxon>
        <taxon>Tribonema</taxon>
    </lineage>
</organism>
<keyword evidence="3" id="KW-1185">Reference proteome</keyword>
<reference evidence="2" key="1">
    <citation type="submission" date="2021-02" db="EMBL/GenBank/DDBJ databases">
        <title>First Annotated Genome of the Yellow-green Alga Tribonema minus.</title>
        <authorList>
            <person name="Mahan K.M."/>
        </authorList>
    </citation>
    <scope>NUCLEOTIDE SEQUENCE</scope>
    <source>
        <strain evidence="2">UTEX B ZZ1240</strain>
    </source>
</reference>
<feature type="region of interest" description="Disordered" evidence="1">
    <location>
        <begin position="1"/>
        <end position="33"/>
    </location>
</feature>
<protein>
    <submittedName>
        <fullName evidence="2">Uncharacterized protein</fullName>
    </submittedName>
</protein>
<name>A0A836CRC1_9STRA</name>
<dbReference type="Proteomes" id="UP000664859">
    <property type="component" value="Unassembled WGS sequence"/>
</dbReference>
<evidence type="ECO:0000256" key="1">
    <source>
        <dbReference type="SAM" id="MobiDB-lite"/>
    </source>
</evidence>
<sequence length="354" mass="37445">MDGGGARLRRPQRTARGAAAAQHEAEDADQAPVTYDAGDSGLLTQALSELRSHWCVVVAMRAVPTPDEQARMHGVLLRAAATAQLGARRGETVRIQALQPASDGDRARAAPPLPKQFYTGRHLGVSAWNPWGARAGRAENGARNARLRRALEALDPQPDGVYDCENADGTRGCGARSGRWTRGPAPTTEANGARKARLRRQLGALDPRPQTASTIADAPRVSTGACACAHVTTSSSAEQQCAAATWTWEDERWEGFIVEYALSSLAAAAGGAKHTRAAPIWGPAREAVLRTARHFQQFAVYEWYPTVWGEGAAAAAAGVGGDAHRHTSVLQVVTPTRTGLQALRSSAVAYAAPA</sequence>
<dbReference type="AlphaFoldDB" id="A0A836CRC1"/>
<comment type="caution">
    <text evidence="2">The sequence shown here is derived from an EMBL/GenBank/DDBJ whole genome shotgun (WGS) entry which is preliminary data.</text>
</comment>
<gene>
    <name evidence="2" type="ORF">JKP88DRAFT_347319</name>
</gene>
<dbReference type="OrthoDB" id="193415at2759"/>
<proteinExistence type="predicted"/>
<dbReference type="EMBL" id="JAFCMP010000002">
    <property type="protein sequence ID" value="KAG5192806.1"/>
    <property type="molecule type" value="Genomic_DNA"/>
</dbReference>